<reference evidence="2" key="1">
    <citation type="submission" date="2022-10" db="EMBL/GenBank/DDBJ databases">
        <title>The complete genomes of actinobacterial strains from the NBC collection.</title>
        <authorList>
            <person name="Joergensen T.S."/>
            <person name="Alvarez Arevalo M."/>
            <person name="Sterndorff E.B."/>
            <person name="Faurdal D."/>
            <person name="Vuksanovic O."/>
            <person name="Mourched A.-S."/>
            <person name="Charusanti P."/>
            <person name="Shaw S."/>
            <person name="Blin K."/>
            <person name="Weber T."/>
        </authorList>
    </citation>
    <scope>NUCLEOTIDE SEQUENCE</scope>
    <source>
        <strain evidence="2">NBC_01401</strain>
    </source>
</reference>
<gene>
    <name evidence="1" type="ORF">OG626_00315</name>
    <name evidence="2" type="ORF">OG626_36090</name>
</gene>
<dbReference type="AlphaFoldDB" id="A0AAU3H6E1"/>
<accession>A0AAU3H6E1</accession>
<name>A0AAU3H6E1_9ACTN</name>
<evidence type="ECO:0000313" key="1">
    <source>
        <dbReference type="EMBL" id="WTY93431.1"/>
    </source>
</evidence>
<dbReference type="EMBL" id="CP109535">
    <property type="protein sequence ID" value="WTY99944.1"/>
    <property type="molecule type" value="Genomic_DNA"/>
</dbReference>
<organism evidence="2">
    <name type="scientific">Streptomyces sp. NBC_01401</name>
    <dbReference type="NCBI Taxonomy" id="2903854"/>
    <lineage>
        <taxon>Bacteria</taxon>
        <taxon>Bacillati</taxon>
        <taxon>Actinomycetota</taxon>
        <taxon>Actinomycetes</taxon>
        <taxon>Kitasatosporales</taxon>
        <taxon>Streptomycetaceae</taxon>
        <taxon>Streptomyces</taxon>
    </lineage>
</organism>
<proteinExistence type="predicted"/>
<evidence type="ECO:0000313" key="2">
    <source>
        <dbReference type="EMBL" id="WTY99944.1"/>
    </source>
</evidence>
<protein>
    <recommendedName>
        <fullName evidence="3">TniQ protein</fullName>
    </recommendedName>
</protein>
<dbReference type="EMBL" id="CP109535">
    <property type="protein sequence ID" value="WTY93431.1"/>
    <property type="molecule type" value="Genomic_DNA"/>
</dbReference>
<sequence>MRVVRTGVAAAGRPRRKKPWRPAQRLALSVRFIGGESTGSYIRRLADANGIPDQEFWPMFGTPLRKDGVPDDPRYCEGYLNAAALDRLAVMTGRSVGELQSALPNLRTKRLLTAAGGPAWDWPWDTRGCFLVRTCEVCARVKGTAWDSYLAASATWQVCAAHGRWLDNRLNPEAAAIPLSSVPEVADAHRLRVLLERRLGAGGRAMFADAYAIASCWWNIPVLNAPVWRARRRALGSAGRDELRVAPLVFYPEAIHLAYRLAARERQCQRRTLTKEADRAWLESVAALLKEWDIPVTEGLAVVEEWRMQHSPVCPAPAGRAGLEDGESDAERPARGRYRRLSLPAPHTGLELSTKSTFVDHSCLPWRLGDLITTQLQPAPRGWSLGGRA</sequence>
<evidence type="ECO:0008006" key="3">
    <source>
        <dbReference type="Google" id="ProtNLM"/>
    </source>
</evidence>